<feature type="compositionally biased region" description="Polar residues" evidence="1">
    <location>
        <begin position="272"/>
        <end position="282"/>
    </location>
</feature>
<evidence type="ECO:0000313" key="2">
    <source>
        <dbReference type="EMBL" id="KAK8746810.1"/>
    </source>
</evidence>
<feature type="non-terminal residue" evidence="2">
    <location>
        <position position="1"/>
    </location>
</feature>
<accession>A0AAW0XV26</accession>
<feature type="region of interest" description="Disordered" evidence="1">
    <location>
        <begin position="338"/>
        <end position="439"/>
    </location>
</feature>
<feature type="compositionally biased region" description="Low complexity" evidence="1">
    <location>
        <begin position="365"/>
        <end position="379"/>
    </location>
</feature>
<protein>
    <submittedName>
        <fullName evidence="2">Uncharacterized protein</fullName>
    </submittedName>
</protein>
<reference evidence="2 3" key="1">
    <citation type="journal article" date="2024" name="BMC Genomics">
        <title>Genome assembly of redclaw crayfish (Cherax quadricarinatus) provides insights into its immune adaptation and hypoxia tolerance.</title>
        <authorList>
            <person name="Liu Z."/>
            <person name="Zheng J."/>
            <person name="Li H."/>
            <person name="Fang K."/>
            <person name="Wang S."/>
            <person name="He J."/>
            <person name="Zhou D."/>
            <person name="Weng S."/>
            <person name="Chi M."/>
            <person name="Gu Z."/>
            <person name="He J."/>
            <person name="Li F."/>
            <person name="Wang M."/>
        </authorList>
    </citation>
    <scope>NUCLEOTIDE SEQUENCE [LARGE SCALE GENOMIC DNA]</scope>
    <source>
        <strain evidence="2">ZL_2023a</strain>
    </source>
</reference>
<gene>
    <name evidence="2" type="ORF">OTU49_016827</name>
</gene>
<dbReference type="EMBL" id="JARKIK010000016">
    <property type="protein sequence ID" value="KAK8746810.1"/>
    <property type="molecule type" value="Genomic_DNA"/>
</dbReference>
<dbReference type="AlphaFoldDB" id="A0AAW0XV26"/>
<feature type="compositionally biased region" description="Polar residues" evidence="1">
    <location>
        <begin position="125"/>
        <end position="150"/>
    </location>
</feature>
<feature type="region of interest" description="Disordered" evidence="1">
    <location>
        <begin position="88"/>
        <end position="160"/>
    </location>
</feature>
<evidence type="ECO:0000256" key="1">
    <source>
        <dbReference type="SAM" id="MobiDB-lite"/>
    </source>
</evidence>
<proteinExistence type="predicted"/>
<organism evidence="2 3">
    <name type="scientific">Cherax quadricarinatus</name>
    <name type="common">Australian red claw crayfish</name>
    <dbReference type="NCBI Taxonomy" id="27406"/>
    <lineage>
        <taxon>Eukaryota</taxon>
        <taxon>Metazoa</taxon>
        <taxon>Ecdysozoa</taxon>
        <taxon>Arthropoda</taxon>
        <taxon>Crustacea</taxon>
        <taxon>Multicrustacea</taxon>
        <taxon>Malacostraca</taxon>
        <taxon>Eumalacostraca</taxon>
        <taxon>Eucarida</taxon>
        <taxon>Decapoda</taxon>
        <taxon>Pleocyemata</taxon>
        <taxon>Astacidea</taxon>
        <taxon>Parastacoidea</taxon>
        <taxon>Parastacidae</taxon>
        <taxon>Cherax</taxon>
    </lineage>
</organism>
<feature type="compositionally biased region" description="Polar residues" evidence="1">
    <location>
        <begin position="346"/>
        <end position="360"/>
    </location>
</feature>
<name>A0AAW0XV26_CHEQU</name>
<feature type="compositionally biased region" description="Basic and acidic residues" evidence="1">
    <location>
        <begin position="310"/>
        <end position="321"/>
    </location>
</feature>
<feature type="region of interest" description="Disordered" evidence="1">
    <location>
        <begin position="461"/>
        <end position="481"/>
    </location>
</feature>
<keyword evidence="3" id="KW-1185">Reference proteome</keyword>
<feature type="region of interest" description="Disordered" evidence="1">
    <location>
        <begin position="267"/>
        <end position="326"/>
    </location>
</feature>
<evidence type="ECO:0000313" key="3">
    <source>
        <dbReference type="Proteomes" id="UP001445076"/>
    </source>
</evidence>
<feature type="compositionally biased region" description="Polar residues" evidence="1">
    <location>
        <begin position="461"/>
        <end position="479"/>
    </location>
</feature>
<comment type="caution">
    <text evidence="2">The sequence shown here is derived from an EMBL/GenBank/DDBJ whole genome shotgun (WGS) entry which is preliminary data.</text>
</comment>
<dbReference type="Proteomes" id="UP001445076">
    <property type="component" value="Unassembled WGS sequence"/>
</dbReference>
<feature type="compositionally biased region" description="Basic and acidic residues" evidence="1">
    <location>
        <begin position="151"/>
        <end position="160"/>
    </location>
</feature>
<sequence length="495" mass="53726">GLPKVSSETQISQIIVTRPSLSSAEDDWDVNDSKQELLTGRTSKGVRKTMTRAASADAVFRKPCMRSEGATHQTAAASCKNAASATSHRNAASAASHKNVPGAASHKNAPGAASHKNAPGAASHKTASVSATSHQNVVAKKNTLQSSETSHISDKSLGKSVPREMRFNCEDEDEEFSTKYLLDMQIGRCNPLDEAQWKRLSELQRRNSLYPPHMRSAYPAEMQSIPLQSFEDDKLREGCAVEDRQLMNLTQATENIGLDSPAFNLRKRKSFSDSTQSESSIDYSGGKRTKRLSTSYSRPGPPTPGRKSLGRGDKENRRESIASDISLPSLSYRGRKLIDTNKVKESPQSAYSGGSPVSSRRQTRSTHSVNSPSSTSVHSFRSPGGVTVLSKKGLTPRGKKGMTPSSLRKILAKGKSPWRKLDNEQETPKGLGDSTGSIGSSKLRIFRRPFGSKNYNVLSASLRSQENPPDPNDSLTVSIGRSDAATINKKIRGKR</sequence>